<dbReference type="SMART" id="SM00064">
    <property type="entry name" value="FYVE"/>
    <property type="match status" value="1"/>
</dbReference>
<evidence type="ECO:0000313" key="11">
    <source>
        <dbReference type="Proteomes" id="UP000780801"/>
    </source>
</evidence>
<feature type="repeat" description="ANK" evidence="6">
    <location>
        <begin position="210"/>
        <end position="234"/>
    </location>
</feature>
<keyword evidence="1" id="KW-0479">Metal-binding</keyword>
<evidence type="ECO:0000256" key="7">
    <source>
        <dbReference type="PROSITE-ProRule" id="PRU00091"/>
    </source>
</evidence>
<dbReference type="SUPFAM" id="SSF116846">
    <property type="entry name" value="MIT domain"/>
    <property type="match status" value="1"/>
</dbReference>
<dbReference type="SMART" id="SM00248">
    <property type="entry name" value="ANK"/>
    <property type="match status" value="4"/>
</dbReference>
<evidence type="ECO:0000256" key="4">
    <source>
        <dbReference type="ARBA" id="ARBA00022833"/>
    </source>
</evidence>
<feature type="repeat" description="ANK" evidence="6">
    <location>
        <begin position="177"/>
        <end position="209"/>
    </location>
</feature>
<name>A0A9P6FVW9_9FUNG</name>
<dbReference type="Pfam" id="PF13857">
    <property type="entry name" value="Ank_5"/>
    <property type="match status" value="1"/>
</dbReference>
<feature type="compositionally biased region" description="Low complexity" evidence="8">
    <location>
        <begin position="963"/>
        <end position="972"/>
    </location>
</feature>
<keyword evidence="3 7" id="KW-0863">Zinc-finger</keyword>
<dbReference type="Gene3D" id="1.25.40.20">
    <property type="entry name" value="Ankyrin repeat-containing domain"/>
    <property type="match status" value="2"/>
</dbReference>
<dbReference type="GO" id="GO:0008270">
    <property type="term" value="F:zinc ion binding"/>
    <property type="evidence" value="ECO:0007669"/>
    <property type="project" value="UniProtKB-KW"/>
</dbReference>
<dbReference type="Gene3D" id="3.30.40.10">
    <property type="entry name" value="Zinc/RING finger domain, C3HC4 (zinc finger)"/>
    <property type="match status" value="1"/>
</dbReference>
<dbReference type="InterPro" id="IPR011011">
    <property type="entry name" value="Znf_FYVE_PHD"/>
</dbReference>
<feature type="compositionally biased region" description="Polar residues" evidence="8">
    <location>
        <begin position="597"/>
        <end position="608"/>
    </location>
</feature>
<dbReference type="PROSITE" id="PS50297">
    <property type="entry name" value="ANK_REP_REGION"/>
    <property type="match status" value="3"/>
</dbReference>
<organism evidence="10 11">
    <name type="scientific">Lunasporangiospora selenospora</name>
    <dbReference type="NCBI Taxonomy" id="979761"/>
    <lineage>
        <taxon>Eukaryota</taxon>
        <taxon>Fungi</taxon>
        <taxon>Fungi incertae sedis</taxon>
        <taxon>Mucoromycota</taxon>
        <taxon>Mortierellomycotina</taxon>
        <taxon>Mortierellomycetes</taxon>
        <taxon>Mortierellales</taxon>
        <taxon>Mortierellaceae</taxon>
        <taxon>Lunasporangiospora</taxon>
    </lineage>
</organism>
<feature type="region of interest" description="Disordered" evidence="8">
    <location>
        <begin position="61"/>
        <end position="100"/>
    </location>
</feature>
<dbReference type="SUPFAM" id="SSF48403">
    <property type="entry name" value="Ankyrin repeat"/>
    <property type="match status" value="1"/>
</dbReference>
<evidence type="ECO:0000313" key="10">
    <source>
        <dbReference type="EMBL" id="KAF9582697.1"/>
    </source>
</evidence>
<feature type="compositionally biased region" description="Polar residues" evidence="8">
    <location>
        <begin position="627"/>
        <end position="641"/>
    </location>
</feature>
<comment type="caution">
    <text evidence="10">The sequence shown here is derived from an EMBL/GenBank/DDBJ whole genome shotgun (WGS) entry which is preliminary data.</text>
</comment>
<sequence length="1061" mass="114860">MIAAIIAPEDIPKFVHPPVPGESHVLYGDSHLGAIKLPTHATTTSGPRPVSHSTDLILGDESSDVRSQTTRGLARDMSGSLDDHQASGTSTAVRAGQHGGSSDDTLWAQLVEACAEGHAEQVEEILSSSPLLKDSIDNISSATGMNPLHFAASRGHEPVVRVLIDQAGAGVDVPDREGESALLKASYTGNYSVVCFLLKRGANVHQRDKDGWTALHNASSKGFIDTAQVLLEKGEADINARSKMGHTPLINAASKGDVAMVLYFLNHAHANPLLKNNFLETAYDVAAANSEAYLCDILQSSEKLSWKNEYPADQPYDSLSFHSTILVSVYENQRASASFPLSFMAPKFSASALSQQDVCGPWSLPNGRPSTMDDVHLPLVATGSARTNMQRGWFWLTEWVMDKTDPNCDSEGWQYSKSLMELNQTWTKAVPTSGSNWLSLNEVGNYSKRAGLALRQVEGFVNPAQELARYRQAIAILLQGIKADTDPASKVAATTLIQEYLTHAEELSHEIQELEIEANQPETPRPQLASQLSDGSSSPNELRSITLQKSRPADLDTMDDIVAHSQLGLESNQSPPESDDNSSSSASSRLEEDIDDTTSAHSAKPTQPTEEDEEAAVSTLVHDQGNTDDTPTESVPDQVSTETEEQEHTADLESPFIEDHAENSVDSDIPPLEESSEYTESQTVETSSSDPTESSEQASVSSETRRDSQIEEQMVTMNTSPSTPTLAAPSPSQGQFPVARLTRSPRPTGSSSNTVSSNRSASTVDSASQSPTTQSTPSGINSHDLGSDTLRAAGTQSNQTRTTELSQSLQSTALSSNTAASRSPSSYQSRTLPHSQRPQQQQTQQQHPLAPPFEPKWESDHKASECRECHRKFSLWLRRHHCRRCGRVFCDRCSSRRATLHPSMVVYDPSSSEAYIQHQAQSRRGTLQSYRVTAAYGRDRGRVNHGGGYGVTNPHHAAQARRSPSTSSSSSSMDFMPAPMVRNASSSSLMSECPVCGAILAGLEGGKPAQEAHVQDCLEGKTSQGSGAINTSTSFLQILLWLTKSARFASKSLLQDERLRV</sequence>
<accession>A0A9P6FVW9</accession>
<feature type="domain" description="FYVE-type" evidence="9">
    <location>
        <begin position="860"/>
        <end position="903"/>
    </location>
</feature>
<dbReference type="PROSITE" id="PS50178">
    <property type="entry name" value="ZF_FYVE"/>
    <property type="match status" value="1"/>
</dbReference>
<dbReference type="InterPro" id="IPR036770">
    <property type="entry name" value="Ankyrin_rpt-contain_sf"/>
</dbReference>
<dbReference type="PANTHER" id="PTHR24173:SF74">
    <property type="entry name" value="ANKYRIN REPEAT DOMAIN-CONTAINING PROTEIN 16"/>
    <property type="match status" value="1"/>
</dbReference>
<evidence type="ECO:0000259" key="9">
    <source>
        <dbReference type="PROSITE" id="PS50178"/>
    </source>
</evidence>
<gene>
    <name evidence="10" type="ORF">BGW38_010874</name>
</gene>
<evidence type="ECO:0000256" key="1">
    <source>
        <dbReference type="ARBA" id="ARBA00022723"/>
    </source>
</evidence>
<keyword evidence="5 6" id="KW-0040">ANK repeat</keyword>
<dbReference type="SUPFAM" id="SSF57903">
    <property type="entry name" value="FYVE/PHD zinc finger"/>
    <property type="match status" value="1"/>
</dbReference>
<dbReference type="InterPro" id="IPR002110">
    <property type="entry name" value="Ankyrin_rpt"/>
</dbReference>
<keyword evidence="11" id="KW-1185">Reference proteome</keyword>
<dbReference type="Pfam" id="PF12796">
    <property type="entry name" value="Ank_2"/>
    <property type="match status" value="1"/>
</dbReference>
<dbReference type="EMBL" id="JAABOA010000957">
    <property type="protein sequence ID" value="KAF9582697.1"/>
    <property type="molecule type" value="Genomic_DNA"/>
</dbReference>
<reference evidence="10" key="1">
    <citation type="journal article" date="2020" name="Fungal Divers.">
        <title>Resolving the Mortierellaceae phylogeny through synthesis of multi-gene phylogenetics and phylogenomics.</title>
        <authorList>
            <person name="Vandepol N."/>
            <person name="Liber J."/>
            <person name="Desiro A."/>
            <person name="Na H."/>
            <person name="Kennedy M."/>
            <person name="Barry K."/>
            <person name="Grigoriev I.V."/>
            <person name="Miller A.N."/>
            <person name="O'Donnell K."/>
            <person name="Stajich J.E."/>
            <person name="Bonito G."/>
        </authorList>
    </citation>
    <scope>NUCLEOTIDE SEQUENCE</scope>
    <source>
        <strain evidence="10">KOD1015</strain>
    </source>
</reference>
<feature type="compositionally biased region" description="Basic and acidic residues" evidence="8">
    <location>
        <begin position="646"/>
        <end position="663"/>
    </location>
</feature>
<feature type="compositionally biased region" description="Low complexity" evidence="8">
    <location>
        <begin position="683"/>
        <end position="699"/>
    </location>
</feature>
<evidence type="ECO:0000256" key="3">
    <source>
        <dbReference type="ARBA" id="ARBA00022771"/>
    </source>
</evidence>
<feature type="region of interest" description="Disordered" evidence="8">
    <location>
        <begin position="520"/>
        <end position="542"/>
    </location>
</feature>
<protein>
    <recommendedName>
        <fullName evidence="9">FYVE-type domain-containing protein</fullName>
    </recommendedName>
</protein>
<feature type="compositionally biased region" description="Low complexity" evidence="8">
    <location>
        <begin position="799"/>
        <end position="826"/>
    </location>
</feature>
<keyword evidence="2" id="KW-0677">Repeat</keyword>
<keyword evidence="4" id="KW-0862">Zinc</keyword>
<dbReference type="InterPro" id="IPR000306">
    <property type="entry name" value="Znf_FYVE"/>
</dbReference>
<feature type="repeat" description="ANK" evidence="6">
    <location>
        <begin position="143"/>
        <end position="176"/>
    </location>
</feature>
<evidence type="ECO:0000256" key="2">
    <source>
        <dbReference type="ARBA" id="ARBA00022737"/>
    </source>
</evidence>
<dbReference type="OrthoDB" id="660555at2759"/>
<feature type="compositionally biased region" description="Low complexity" evidence="8">
    <location>
        <begin position="571"/>
        <end position="588"/>
    </location>
</feature>
<feature type="compositionally biased region" description="Low complexity" evidence="8">
    <location>
        <begin position="750"/>
        <end position="778"/>
    </location>
</feature>
<dbReference type="PROSITE" id="PS50088">
    <property type="entry name" value="ANK_REPEAT"/>
    <property type="match status" value="3"/>
</dbReference>
<evidence type="ECO:0000256" key="5">
    <source>
        <dbReference type="ARBA" id="ARBA00023043"/>
    </source>
</evidence>
<dbReference type="InterPro" id="IPR017455">
    <property type="entry name" value="Znf_FYVE-rel"/>
</dbReference>
<feature type="region of interest" description="Disordered" evidence="8">
    <location>
        <begin position="567"/>
        <end position="858"/>
    </location>
</feature>
<proteinExistence type="predicted"/>
<evidence type="ECO:0000256" key="6">
    <source>
        <dbReference type="PROSITE-ProRule" id="PRU00023"/>
    </source>
</evidence>
<dbReference type="Pfam" id="PF01363">
    <property type="entry name" value="FYVE"/>
    <property type="match status" value="1"/>
</dbReference>
<feature type="compositionally biased region" description="Low complexity" evidence="8">
    <location>
        <begin position="719"/>
        <end position="732"/>
    </location>
</feature>
<dbReference type="Proteomes" id="UP000780801">
    <property type="component" value="Unassembled WGS sequence"/>
</dbReference>
<dbReference type="AlphaFoldDB" id="A0A9P6FVW9"/>
<dbReference type="InterPro" id="IPR013083">
    <property type="entry name" value="Znf_RING/FYVE/PHD"/>
</dbReference>
<feature type="region of interest" description="Disordered" evidence="8">
    <location>
        <begin position="941"/>
        <end position="977"/>
    </location>
</feature>
<dbReference type="PANTHER" id="PTHR24173">
    <property type="entry name" value="ANKYRIN REPEAT CONTAINING"/>
    <property type="match status" value="1"/>
</dbReference>
<feature type="compositionally biased region" description="Polar residues" evidence="8">
    <location>
        <begin position="528"/>
        <end position="542"/>
    </location>
</feature>
<evidence type="ECO:0000256" key="8">
    <source>
        <dbReference type="SAM" id="MobiDB-lite"/>
    </source>
</evidence>
<feature type="compositionally biased region" description="Low complexity" evidence="8">
    <location>
        <begin position="836"/>
        <end position="848"/>
    </location>
</feature>
<dbReference type="InterPro" id="IPR036181">
    <property type="entry name" value="MIT_dom_sf"/>
</dbReference>
<dbReference type="Gene3D" id="1.20.58.80">
    <property type="entry name" value="Phosphotransferase system, lactose/cellobiose-type IIA subunit"/>
    <property type="match status" value="1"/>
</dbReference>